<organism evidence="5 6">
    <name type="scientific">Caenorhabditis angaria</name>
    <dbReference type="NCBI Taxonomy" id="860376"/>
    <lineage>
        <taxon>Eukaryota</taxon>
        <taxon>Metazoa</taxon>
        <taxon>Ecdysozoa</taxon>
        <taxon>Nematoda</taxon>
        <taxon>Chromadorea</taxon>
        <taxon>Rhabditida</taxon>
        <taxon>Rhabditina</taxon>
        <taxon>Rhabditomorpha</taxon>
        <taxon>Rhabditoidea</taxon>
        <taxon>Rhabditidae</taxon>
        <taxon>Peloderinae</taxon>
        <taxon>Caenorhabditis</taxon>
    </lineage>
</organism>
<proteinExistence type="predicted"/>
<gene>
    <name evidence="5" type="ORF">CAMP_LOCUS1582</name>
</gene>
<keyword evidence="2 3" id="KW-0378">Hydrolase</keyword>
<dbReference type="EC" id="3.4.24.-" evidence="3"/>
<dbReference type="PANTHER" id="PTHR10127">
    <property type="entry name" value="DISCOIDIN, CUB, EGF, LAMININ , AND ZINC METALLOPROTEASE DOMAIN CONTAINING"/>
    <property type="match status" value="1"/>
</dbReference>
<dbReference type="InterPro" id="IPR006026">
    <property type="entry name" value="Peptidase_Metallo"/>
</dbReference>
<feature type="active site" evidence="2">
    <location>
        <position position="158"/>
    </location>
</feature>
<feature type="domain" description="Peptidase M12A" evidence="4">
    <location>
        <begin position="53"/>
        <end position="261"/>
    </location>
</feature>
<dbReference type="PANTHER" id="PTHR10127:SF880">
    <property type="entry name" value="ZINC METALLOPROTEINASE NAS-5"/>
    <property type="match status" value="1"/>
</dbReference>
<keyword evidence="2 3" id="KW-0862">Zinc</keyword>
<keyword evidence="3" id="KW-0732">Signal</keyword>
<dbReference type="InterPro" id="IPR001506">
    <property type="entry name" value="Peptidase_M12A"/>
</dbReference>
<evidence type="ECO:0000313" key="5">
    <source>
        <dbReference type="EMBL" id="CAI5438945.1"/>
    </source>
</evidence>
<evidence type="ECO:0000256" key="2">
    <source>
        <dbReference type="PROSITE-ProRule" id="PRU01211"/>
    </source>
</evidence>
<reference evidence="5" key="1">
    <citation type="submission" date="2022-11" db="EMBL/GenBank/DDBJ databases">
        <authorList>
            <person name="Kikuchi T."/>
        </authorList>
    </citation>
    <scope>NUCLEOTIDE SEQUENCE</scope>
    <source>
        <strain evidence="5">PS1010</strain>
    </source>
</reference>
<comment type="cofactor">
    <cofactor evidence="2 3">
        <name>Zn(2+)</name>
        <dbReference type="ChEBI" id="CHEBI:29105"/>
    </cofactor>
    <text evidence="2 3">Binds 1 zinc ion per subunit.</text>
</comment>
<dbReference type="Pfam" id="PF01400">
    <property type="entry name" value="Astacin"/>
    <property type="match status" value="1"/>
</dbReference>
<evidence type="ECO:0000256" key="1">
    <source>
        <dbReference type="ARBA" id="ARBA00023157"/>
    </source>
</evidence>
<keyword evidence="2 3" id="KW-0645">Protease</keyword>
<dbReference type="InterPro" id="IPR024079">
    <property type="entry name" value="MetalloPept_cat_dom_sf"/>
</dbReference>
<protein>
    <recommendedName>
        <fullName evidence="3">Metalloendopeptidase</fullName>
        <ecNumber evidence="3">3.4.24.-</ecNumber>
    </recommendedName>
</protein>
<dbReference type="Proteomes" id="UP001152747">
    <property type="component" value="Unassembled WGS sequence"/>
</dbReference>
<evidence type="ECO:0000256" key="3">
    <source>
        <dbReference type="RuleBase" id="RU361183"/>
    </source>
</evidence>
<sequence length="337" mass="39475">MMRYSIFLTLFFVNFVDSRGTLIDIFSGGNCSSDRVSHKRLLQSYKDRQVYRNAVYPDSKLRWSEMKDNDGNYQIPYIITGIFIDEELEMINKVIETIQSNTCIRFIPRINQRDYLEIRNVKGDGCYGTIGRYPGRNLMNLESNGLQSCFSFPTVIHEFLHIIGIYHEHMRYDRDDYIKVQYENIASAEYPQFEKLGPEYVSTYNIPYDFTSVMHYNKYAFALPGKISMKTIDPKYQDVIGNSPSANENDYAKVCATYNCKKCMNQDFKEIYSKKNMISSKPIQTIRTPKYEKCSDYLPVCRTLKNQNLLNCDSMSKYCCFSCSTASFYDKLNDFYM</sequence>
<dbReference type="GO" id="GO:0008270">
    <property type="term" value="F:zinc ion binding"/>
    <property type="evidence" value="ECO:0007669"/>
    <property type="project" value="UniProtKB-UniRule"/>
</dbReference>
<feature type="binding site" evidence="2">
    <location>
        <position position="161"/>
    </location>
    <ligand>
        <name>Zn(2+)</name>
        <dbReference type="ChEBI" id="CHEBI:29105"/>
        <note>catalytic</note>
    </ligand>
</feature>
<comment type="caution">
    <text evidence="5">The sequence shown here is derived from an EMBL/GenBank/DDBJ whole genome shotgun (WGS) entry which is preliminary data.</text>
</comment>
<dbReference type="EMBL" id="CANHGI010000001">
    <property type="protein sequence ID" value="CAI5438945.1"/>
    <property type="molecule type" value="Genomic_DNA"/>
</dbReference>
<dbReference type="PROSITE" id="PS51864">
    <property type="entry name" value="ASTACIN"/>
    <property type="match status" value="1"/>
</dbReference>
<dbReference type="OrthoDB" id="7721051at2759"/>
<dbReference type="Gene3D" id="3.40.390.10">
    <property type="entry name" value="Collagenase (Catalytic Domain)"/>
    <property type="match status" value="1"/>
</dbReference>
<dbReference type="CDD" id="cd04280">
    <property type="entry name" value="ZnMc_astacin_like"/>
    <property type="match status" value="1"/>
</dbReference>
<dbReference type="GO" id="GO:0006508">
    <property type="term" value="P:proteolysis"/>
    <property type="evidence" value="ECO:0007669"/>
    <property type="project" value="UniProtKB-KW"/>
</dbReference>
<comment type="caution">
    <text evidence="2">Lacks conserved residue(s) required for the propagation of feature annotation.</text>
</comment>
<keyword evidence="2 3" id="KW-0479">Metal-binding</keyword>
<dbReference type="PRINTS" id="PR00480">
    <property type="entry name" value="ASTACIN"/>
</dbReference>
<feature type="binding site" evidence="2">
    <location>
        <position position="167"/>
    </location>
    <ligand>
        <name>Zn(2+)</name>
        <dbReference type="ChEBI" id="CHEBI:29105"/>
        <note>catalytic</note>
    </ligand>
</feature>
<accession>A0A9P1I3E8</accession>
<keyword evidence="1" id="KW-1015">Disulfide bond</keyword>
<feature type="chain" id="PRO_5040529259" description="Metalloendopeptidase" evidence="3">
    <location>
        <begin position="19"/>
        <end position="337"/>
    </location>
</feature>
<dbReference type="AlphaFoldDB" id="A0A9P1I3E8"/>
<dbReference type="SMART" id="SM00235">
    <property type="entry name" value="ZnMc"/>
    <property type="match status" value="1"/>
</dbReference>
<feature type="binding site" evidence="2">
    <location>
        <position position="157"/>
    </location>
    <ligand>
        <name>Zn(2+)</name>
        <dbReference type="ChEBI" id="CHEBI:29105"/>
        <note>catalytic</note>
    </ligand>
</feature>
<keyword evidence="2 3" id="KW-0482">Metalloprotease</keyword>
<dbReference type="SUPFAM" id="SSF55486">
    <property type="entry name" value="Metalloproteases ('zincins'), catalytic domain"/>
    <property type="match status" value="1"/>
</dbReference>
<dbReference type="GO" id="GO:0004222">
    <property type="term" value="F:metalloendopeptidase activity"/>
    <property type="evidence" value="ECO:0007669"/>
    <property type="project" value="UniProtKB-UniRule"/>
</dbReference>
<name>A0A9P1I3E8_9PELO</name>
<keyword evidence="6" id="KW-1185">Reference proteome</keyword>
<dbReference type="InterPro" id="IPR034035">
    <property type="entry name" value="Astacin-like_dom"/>
</dbReference>
<feature type="signal peptide" evidence="3">
    <location>
        <begin position="1"/>
        <end position="18"/>
    </location>
</feature>
<evidence type="ECO:0000259" key="4">
    <source>
        <dbReference type="PROSITE" id="PS51864"/>
    </source>
</evidence>
<evidence type="ECO:0000313" key="6">
    <source>
        <dbReference type="Proteomes" id="UP001152747"/>
    </source>
</evidence>